<dbReference type="GO" id="GO:0009307">
    <property type="term" value="P:DNA restriction-modification system"/>
    <property type="evidence" value="ECO:0007669"/>
    <property type="project" value="InterPro"/>
</dbReference>
<feature type="domain" description="BsuBI/PstI restriction endonuclease" evidence="1">
    <location>
        <begin position="161"/>
        <end position="308"/>
    </location>
</feature>
<organism evidence="3 4">
    <name type="scientific">Candidatus Magasanikbacteria bacterium CG_4_10_14_0_2_um_filter_41_10</name>
    <dbReference type="NCBI Taxonomy" id="1974638"/>
    <lineage>
        <taxon>Bacteria</taxon>
        <taxon>Candidatus Magasanikiibacteriota</taxon>
    </lineage>
</organism>
<feature type="domain" description="BsuBI/PstI restriction endonuclease HTH" evidence="2">
    <location>
        <begin position="10"/>
        <end position="143"/>
    </location>
</feature>
<reference evidence="4" key="1">
    <citation type="submission" date="2017-09" db="EMBL/GenBank/DDBJ databases">
        <title>Depth-based differentiation of microbial function through sediment-hosted aquifers and enrichment of novel symbionts in the deep terrestrial subsurface.</title>
        <authorList>
            <person name="Probst A.J."/>
            <person name="Ladd B."/>
            <person name="Jarett J.K."/>
            <person name="Geller-Mcgrath D.E."/>
            <person name="Sieber C.M.K."/>
            <person name="Emerson J.B."/>
            <person name="Anantharaman K."/>
            <person name="Thomas B.C."/>
            <person name="Malmstrom R."/>
            <person name="Stieglmeier M."/>
            <person name="Klingl A."/>
            <person name="Woyke T."/>
            <person name="Ryan C.M."/>
            <person name="Banfield J.F."/>
        </authorList>
    </citation>
    <scope>NUCLEOTIDE SEQUENCE [LARGE SCALE GENOMIC DNA]</scope>
</reference>
<dbReference type="Pfam" id="PF17728">
    <property type="entry name" value="BsuBI_PstI_RE_N"/>
    <property type="match status" value="1"/>
</dbReference>
<dbReference type="Gene3D" id="3.40.1350.80">
    <property type="match status" value="1"/>
</dbReference>
<evidence type="ECO:0000313" key="3">
    <source>
        <dbReference type="EMBL" id="PIZ93567.1"/>
    </source>
</evidence>
<dbReference type="InterPro" id="IPR041454">
    <property type="entry name" value="BsuBI/PstI_N"/>
</dbReference>
<sequence length="313" mass="36124">MPEVSKKYRKKLDEVKLLLEAINFDNRQNIDLTGWSILALQDHKPQQTKAGFNSLAEGASIRDILDFCRACGTNYAENTRESLRKLSIKYLVDAGIVIRNHDDPGRPTNSAKTNYILNQEFLKILVTKGKEKTKLINAWKKKYSADTETDNWRRDKSLRVTFDEFHYQIHPSPHNYLSKIAVEKFLPAIEEQFEILYFSDTDDKSLHIADSLKDFLGAGFDVHKHMPDLVAYGTKSKTLFFIESIASAGEINDLRKKELDELFPVQTGTKRRYISVFMDRKVFRKFSETISNGTEAWIVNKVPHIISFRPLNT</sequence>
<dbReference type="GO" id="GO:0003677">
    <property type="term" value="F:DNA binding"/>
    <property type="evidence" value="ECO:0007669"/>
    <property type="project" value="InterPro"/>
</dbReference>
<dbReference type="EMBL" id="PFPJ01000045">
    <property type="protein sequence ID" value="PIZ93567.1"/>
    <property type="molecule type" value="Genomic_DNA"/>
</dbReference>
<dbReference type="GO" id="GO:0000287">
    <property type="term" value="F:magnesium ion binding"/>
    <property type="evidence" value="ECO:0007669"/>
    <property type="project" value="InterPro"/>
</dbReference>
<evidence type="ECO:0000259" key="2">
    <source>
        <dbReference type="Pfam" id="PF17728"/>
    </source>
</evidence>
<dbReference type="Gene3D" id="1.10.10.1820">
    <property type="entry name" value="BsuBI/PstI restriction endonuclease-like"/>
    <property type="match status" value="1"/>
</dbReference>
<proteinExistence type="predicted"/>
<dbReference type="InterPro" id="IPR009528">
    <property type="entry name" value="Restrct_endonuc_II_BsuBI_C"/>
</dbReference>
<evidence type="ECO:0000313" key="4">
    <source>
        <dbReference type="Proteomes" id="UP000228750"/>
    </source>
</evidence>
<protein>
    <recommendedName>
        <fullName evidence="5">Restriction endonuclease</fullName>
    </recommendedName>
</protein>
<dbReference type="GO" id="GO:0009036">
    <property type="term" value="F:type II site-specific deoxyribonuclease activity"/>
    <property type="evidence" value="ECO:0007669"/>
    <property type="project" value="InterPro"/>
</dbReference>
<dbReference type="Proteomes" id="UP000228750">
    <property type="component" value="Unassembled WGS sequence"/>
</dbReference>
<accession>A0A2M7V4V7</accession>
<dbReference type="AlphaFoldDB" id="A0A2M7V4V7"/>
<evidence type="ECO:0008006" key="5">
    <source>
        <dbReference type="Google" id="ProtNLM"/>
    </source>
</evidence>
<dbReference type="Pfam" id="PF06616">
    <property type="entry name" value="BsuBI_PstI_RE"/>
    <property type="match status" value="1"/>
</dbReference>
<name>A0A2M7V4V7_9BACT</name>
<dbReference type="InterPro" id="IPR041962">
    <property type="entry name" value="BsuBI/PstI_N_sf"/>
</dbReference>
<gene>
    <name evidence="3" type="ORF">COX82_02395</name>
</gene>
<comment type="caution">
    <text evidence="3">The sequence shown here is derived from an EMBL/GenBank/DDBJ whole genome shotgun (WGS) entry which is preliminary data.</text>
</comment>
<dbReference type="InterPro" id="IPR041963">
    <property type="entry name" value="BsuBI/PstI_C_sf"/>
</dbReference>
<evidence type="ECO:0000259" key="1">
    <source>
        <dbReference type="Pfam" id="PF06616"/>
    </source>
</evidence>